<feature type="active site" description="Nucleophile" evidence="13">
    <location>
        <position position="374"/>
    </location>
</feature>
<dbReference type="GO" id="GO:0006355">
    <property type="term" value="P:regulation of DNA-templated transcription"/>
    <property type="evidence" value="ECO:0007669"/>
    <property type="project" value="InterPro"/>
</dbReference>
<dbReference type="SUPFAM" id="SSF48013">
    <property type="entry name" value="NusB-like"/>
    <property type="match status" value="1"/>
</dbReference>
<evidence type="ECO:0000256" key="12">
    <source>
        <dbReference type="ARBA" id="ARBA00047283"/>
    </source>
</evidence>
<dbReference type="AlphaFoldDB" id="A0A2T4R587"/>
<evidence type="ECO:0000256" key="10">
    <source>
        <dbReference type="ARBA" id="ARBA00030399"/>
    </source>
</evidence>
<dbReference type="Gene3D" id="3.40.50.150">
    <property type="entry name" value="Vaccinia Virus protein VP39"/>
    <property type="match status" value="1"/>
</dbReference>
<proteinExistence type="inferred from homology"/>
<evidence type="ECO:0000256" key="5">
    <source>
        <dbReference type="ARBA" id="ARBA00022552"/>
    </source>
</evidence>
<dbReference type="NCBIfam" id="TIGR00563">
    <property type="entry name" value="rsmB"/>
    <property type="match status" value="1"/>
</dbReference>
<dbReference type="InterPro" id="IPR001678">
    <property type="entry name" value="MeTrfase_RsmB-F_NOP2_dom"/>
</dbReference>
<dbReference type="CDD" id="cd02440">
    <property type="entry name" value="AdoMet_MTases"/>
    <property type="match status" value="1"/>
</dbReference>
<dbReference type="InterPro" id="IPR006027">
    <property type="entry name" value="NusB_RsmB_TIM44"/>
</dbReference>
<evidence type="ECO:0000256" key="3">
    <source>
        <dbReference type="ARBA" id="ARBA00012140"/>
    </source>
</evidence>
<evidence type="ECO:0000256" key="1">
    <source>
        <dbReference type="ARBA" id="ARBA00002724"/>
    </source>
</evidence>
<dbReference type="GO" id="GO:0003723">
    <property type="term" value="F:RNA binding"/>
    <property type="evidence" value="ECO:0007669"/>
    <property type="project" value="UniProtKB-UniRule"/>
</dbReference>
<dbReference type="Proteomes" id="UP000285625">
    <property type="component" value="Unassembled WGS sequence"/>
</dbReference>
<evidence type="ECO:0000256" key="8">
    <source>
        <dbReference type="ARBA" id="ARBA00022691"/>
    </source>
</evidence>
<dbReference type="FunFam" id="3.40.50.150:FF:000022">
    <property type="entry name" value="Ribosomal RNA small subunit methyltransferase B"/>
    <property type="match status" value="1"/>
</dbReference>
<comment type="similarity">
    <text evidence="13">Belongs to the class I-like SAM-binding methyltransferase superfamily. RsmB/NOP family.</text>
</comment>
<dbReference type="InterPro" id="IPR054728">
    <property type="entry name" value="RsmB-like_ferredoxin"/>
</dbReference>
<dbReference type="FunFam" id="3.30.70.1170:FF:000003">
    <property type="entry name" value="16S rRNA (Cytosine(967)-C(5))-methyltransferase RsmB"/>
    <property type="match status" value="1"/>
</dbReference>
<accession>A0A2T4R587</accession>
<dbReference type="Pfam" id="PF22458">
    <property type="entry name" value="RsmF-B_ferredox"/>
    <property type="match status" value="1"/>
</dbReference>
<protein>
    <recommendedName>
        <fullName evidence="3">16S rRNA (cytosine(967)-C(5))-methyltransferase</fullName>
        <ecNumber evidence="3">2.1.1.176</ecNumber>
    </recommendedName>
    <alternativeName>
        <fullName evidence="10">16S rRNA m5C967 methyltransferase</fullName>
    </alternativeName>
    <alternativeName>
        <fullName evidence="11">rRNA (cytosine-C(5)-)-methyltransferase RsmB</fullName>
    </alternativeName>
</protein>
<dbReference type="PRINTS" id="PR02008">
    <property type="entry name" value="RCMTFAMILY"/>
</dbReference>
<dbReference type="PROSITE" id="PS51686">
    <property type="entry name" value="SAM_MT_RSMB_NOP"/>
    <property type="match status" value="1"/>
</dbReference>
<reference evidence="14 15" key="1">
    <citation type="journal article" date="2016" name="Front. Microbiol.">
        <title>Comprehensive Phylogenetic Analysis of Bovine Non-aureus Staphylococci Species Based on Whole-Genome Sequencing.</title>
        <authorList>
            <person name="Naushad S."/>
            <person name="Barkema H.W."/>
            <person name="Luby C."/>
            <person name="Condas L.A."/>
            <person name="Nobrega D.B."/>
            <person name="Carson D.A."/>
            <person name="De Buck J."/>
        </authorList>
    </citation>
    <scope>NUCLEOTIDE SEQUENCE [LARGE SCALE GENOMIC DNA]</scope>
    <source>
        <strain evidence="14 15">SNUC 5959</strain>
    </source>
</reference>
<sequence>MTLVRALSLDTIEAVFKEGAYSNLKVNEVLKQEQLNANDRGLYTTLVYGTIQRKITLDYYLKPFLKTKIKGWVRRLLWMSIYQYVYMDKIPTHAIINEAVALAKKRGGQQTGNTVNAILRRMTSETLPTFSTIKNDIERLSIAYSIPQWIIKHWKTHYGLETTEMIAQEMLKPVPQTVRVNKTHTTVNEVKQQLELEGFHVERDAHLDVCLHVSQGSIIHSSLFKSGKISIQDKSSMFVGALLAPNQGDHILDCCSAPGGKACHTAEILHGTGHVEATDVHPHKIALIQHNIDKLNLKNISTYVHDATQPYDTHYDKIIVDAPCSGLGVLRHKPEIKYMMTEQDVTSLVDLQLQILENVSQHLKEGGTLVYSTCTIEQMENENVIYTFLKAHPDFEFEIFESPKSNERVKTLQILPQDFNTDGFFITKIRRKEHSNDHCR</sequence>
<dbReference type="Pfam" id="PF01189">
    <property type="entry name" value="Methyltr_RsmB-F"/>
    <property type="match status" value="1"/>
</dbReference>
<comment type="function">
    <text evidence="1">Specifically methylates the cytosine at position 967 (m5C967) of 16S rRNA.</text>
</comment>
<dbReference type="InterPro" id="IPR049560">
    <property type="entry name" value="MeTrfase_RsmB-F_NOP2_cat"/>
</dbReference>
<dbReference type="SUPFAM" id="SSF53335">
    <property type="entry name" value="S-adenosyl-L-methionine-dependent methyltransferases"/>
    <property type="match status" value="1"/>
</dbReference>
<dbReference type="InterPro" id="IPR023267">
    <property type="entry name" value="RCMT"/>
</dbReference>
<dbReference type="InterPro" id="IPR004573">
    <property type="entry name" value="rRNA_ssu_MeTfrase_B"/>
</dbReference>
<keyword evidence="6 13" id="KW-0489">Methyltransferase</keyword>
<feature type="binding site" evidence="13">
    <location>
        <begin position="255"/>
        <end position="261"/>
    </location>
    <ligand>
        <name>S-adenosyl-L-methionine</name>
        <dbReference type="ChEBI" id="CHEBI:59789"/>
    </ligand>
</feature>
<dbReference type="EMBL" id="QXVO01000009">
    <property type="protein sequence ID" value="RIO46533.1"/>
    <property type="molecule type" value="Genomic_DNA"/>
</dbReference>
<dbReference type="InterPro" id="IPR029063">
    <property type="entry name" value="SAM-dependent_MTases_sf"/>
</dbReference>
<organism evidence="14 15">
    <name type="scientific">Staphylococcus hyicus</name>
    <dbReference type="NCBI Taxonomy" id="1284"/>
    <lineage>
        <taxon>Bacteria</taxon>
        <taxon>Bacillati</taxon>
        <taxon>Bacillota</taxon>
        <taxon>Bacilli</taxon>
        <taxon>Bacillales</taxon>
        <taxon>Staphylococcaceae</taxon>
        <taxon>Staphylococcus</taxon>
    </lineage>
</organism>
<name>A0A2T4R587_STAHY</name>
<comment type="subcellular location">
    <subcellularLocation>
        <location evidence="2">Cytoplasm</location>
    </subcellularLocation>
</comment>
<keyword evidence="9 13" id="KW-0694">RNA-binding</keyword>
<keyword evidence="4" id="KW-0963">Cytoplasm</keyword>
<dbReference type="STRING" id="1284.SHYC_08345"/>
<evidence type="ECO:0000256" key="7">
    <source>
        <dbReference type="ARBA" id="ARBA00022679"/>
    </source>
</evidence>
<dbReference type="Pfam" id="PF01029">
    <property type="entry name" value="NusB"/>
    <property type="match status" value="1"/>
</dbReference>
<dbReference type="GO" id="GO:0005737">
    <property type="term" value="C:cytoplasm"/>
    <property type="evidence" value="ECO:0007669"/>
    <property type="project" value="UniProtKB-SubCell"/>
</dbReference>
<evidence type="ECO:0000313" key="15">
    <source>
        <dbReference type="Proteomes" id="UP000285625"/>
    </source>
</evidence>
<dbReference type="FunFam" id="1.10.940.10:FF:000006">
    <property type="entry name" value="16S rRNA (Cytosine(967)-C(5))-methyltransferase RsmB"/>
    <property type="match status" value="1"/>
</dbReference>
<feature type="binding site" evidence="13">
    <location>
        <position position="279"/>
    </location>
    <ligand>
        <name>S-adenosyl-L-methionine</name>
        <dbReference type="ChEBI" id="CHEBI:59789"/>
    </ligand>
</feature>
<dbReference type="EC" id="2.1.1.176" evidence="3"/>
<dbReference type="GO" id="GO:0008649">
    <property type="term" value="F:rRNA methyltransferase activity"/>
    <property type="evidence" value="ECO:0007669"/>
    <property type="project" value="InterPro"/>
</dbReference>
<dbReference type="InterPro" id="IPR035926">
    <property type="entry name" value="NusB-like_sf"/>
</dbReference>
<dbReference type="RefSeq" id="WP_107633168.1">
    <property type="nucleotide sequence ID" value="NZ_CP170216.1"/>
</dbReference>
<dbReference type="PANTHER" id="PTHR22807:SF53">
    <property type="entry name" value="RIBOSOMAL RNA SMALL SUBUNIT METHYLTRANSFERASE B-RELATED"/>
    <property type="match status" value="1"/>
</dbReference>
<keyword evidence="5" id="KW-0698">rRNA processing</keyword>
<comment type="catalytic activity">
    <reaction evidence="12">
        <text>cytidine(967) in 16S rRNA + S-adenosyl-L-methionine = 5-methylcytidine(967) in 16S rRNA + S-adenosyl-L-homocysteine + H(+)</text>
        <dbReference type="Rhea" id="RHEA:42748"/>
        <dbReference type="Rhea" id="RHEA-COMP:10219"/>
        <dbReference type="Rhea" id="RHEA-COMP:10220"/>
        <dbReference type="ChEBI" id="CHEBI:15378"/>
        <dbReference type="ChEBI" id="CHEBI:57856"/>
        <dbReference type="ChEBI" id="CHEBI:59789"/>
        <dbReference type="ChEBI" id="CHEBI:74483"/>
        <dbReference type="ChEBI" id="CHEBI:82748"/>
        <dbReference type="EC" id="2.1.1.176"/>
    </reaction>
</comment>
<evidence type="ECO:0000256" key="9">
    <source>
        <dbReference type="ARBA" id="ARBA00022884"/>
    </source>
</evidence>
<evidence type="ECO:0000256" key="13">
    <source>
        <dbReference type="PROSITE-ProRule" id="PRU01023"/>
    </source>
</evidence>
<evidence type="ECO:0000313" key="14">
    <source>
        <dbReference type="EMBL" id="RIO46533.1"/>
    </source>
</evidence>
<evidence type="ECO:0000256" key="11">
    <source>
        <dbReference type="ARBA" id="ARBA00031088"/>
    </source>
</evidence>
<keyword evidence="8 13" id="KW-0949">S-adenosyl-L-methionine</keyword>
<dbReference type="Gene3D" id="3.30.70.1170">
    <property type="entry name" value="Sun protein, domain 3"/>
    <property type="match status" value="1"/>
</dbReference>
<comment type="caution">
    <text evidence="14">The sequence shown here is derived from an EMBL/GenBank/DDBJ whole genome shotgun (WGS) entry which is preliminary data.</text>
</comment>
<dbReference type="NCBIfam" id="NF011494">
    <property type="entry name" value="PRK14902.1"/>
    <property type="match status" value="1"/>
</dbReference>
<evidence type="ECO:0000256" key="4">
    <source>
        <dbReference type="ARBA" id="ARBA00022490"/>
    </source>
</evidence>
<gene>
    <name evidence="14" type="primary">rsmB</name>
    <name evidence="14" type="ORF">BUZ57_04345</name>
</gene>
<comment type="caution">
    <text evidence="13">Lacks conserved residue(s) required for the propagation of feature annotation.</text>
</comment>
<evidence type="ECO:0000256" key="2">
    <source>
        <dbReference type="ARBA" id="ARBA00004496"/>
    </source>
</evidence>
<keyword evidence="7 13" id="KW-0808">Transferase</keyword>
<dbReference type="Gene3D" id="1.10.940.10">
    <property type="entry name" value="NusB-like"/>
    <property type="match status" value="1"/>
</dbReference>
<feature type="binding site" evidence="13">
    <location>
        <position position="321"/>
    </location>
    <ligand>
        <name>S-adenosyl-L-methionine</name>
        <dbReference type="ChEBI" id="CHEBI:59789"/>
    </ligand>
</feature>
<dbReference type="PANTHER" id="PTHR22807">
    <property type="entry name" value="NOP2 YEAST -RELATED NOL1/NOP2/FMU SUN DOMAIN-CONTAINING"/>
    <property type="match status" value="1"/>
</dbReference>
<evidence type="ECO:0000256" key="6">
    <source>
        <dbReference type="ARBA" id="ARBA00022603"/>
    </source>
</evidence>